<dbReference type="OrthoDB" id="6085656at2759"/>
<keyword evidence="11" id="KW-1185">Reference proteome</keyword>
<feature type="region of interest" description="Disordered" evidence="6">
    <location>
        <begin position="168"/>
        <end position="203"/>
    </location>
</feature>
<keyword evidence="3" id="KW-0238">DNA-binding</keyword>
<evidence type="ECO:0000313" key="9">
    <source>
        <dbReference type="EMBL" id="EEB12302.1"/>
    </source>
</evidence>
<evidence type="ECO:0000259" key="8">
    <source>
        <dbReference type="PROSITE" id="PS51054"/>
    </source>
</evidence>
<feature type="compositionally biased region" description="Low complexity" evidence="6">
    <location>
        <begin position="267"/>
        <end position="315"/>
    </location>
</feature>
<dbReference type="EMBL" id="AAZO01001978">
    <property type="status" value="NOT_ANNOTATED_CDS"/>
    <property type="molecule type" value="Genomic_DNA"/>
</dbReference>
<dbReference type="GeneID" id="8236695"/>
<dbReference type="Gene3D" id="4.10.280.10">
    <property type="entry name" value="Helix-loop-helix DNA-binding domain"/>
    <property type="match status" value="1"/>
</dbReference>
<feature type="region of interest" description="Disordered" evidence="6">
    <location>
        <begin position="260"/>
        <end position="323"/>
    </location>
</feature>
<dbReference type="PROSITE" id="PS51054">
    <property type="entry name" value="ORANGE"/>
    <property type="match status" value="1"/>
</dbReference>
<dbReference type="InParanoid" id="E0VFZ6"/>
<keyword evidence="4" id="KW-0804">Transcription</keyword>
<feature type="region of interest" description="Disordered" evidence="6">
    <location>
        <begin position="1"/>
        <end position="67"/>
    </location>
</feature>
<dbReference type="FunFam" id="4.10.280.10:FF:000009">
    <property type="entry name" value="Transcription factor HES-1"/>
    <property type="match status" value="1"/>
</dbReference>
<dbReference type="InterPro" id="IPR003650">
    <property type="entry name" value="Orange_dom"/>
</dbReference>
<dbReference type="VEuPathDB" id="VectorBase:PHUM170110"/>
<dbReference type="STRING" id="121224.E0VFZ6"/>
<evidence type="ECO:0000259" key="7">
    <source>
        <dbReference type="PROSITE" id="PS50888"/>
    </source>
</evidence>
<dbReference type="Proteomes" id="UP000009046">
    <property type="component" value="Unassembled WGS sequence"/>
</dbReference>
<reference evidence="9" key="2">
    <citation type="submission" date="2007-04" db="EMBL/GenBank/DDBJ databases">
        <title>The genome of the human body louse.</title>
        <authorList>
            <consortium name="The Human Body Louse Genome Consortium"/>
            <person name="Kirkness E."/>
            <person name="Walenz B."/>
            <person name="Hass B."/>
            <person name="Bruggner R."/>
            <person name="Strausberg R."/>
        </authorList>
    </citation>
    <scope>NUCLEOTIDE SEQUENCE</scope>
    <source>
        <strain evidence="9">USDA</strain>
    </source>
</reference>
<name>E0VFZ6_PEDHC</name>
<dbReference type="Gene3D" id="6.10.250.980">
    <property type="match status" value="1"/>
</dbReference>
<keyword evidence="5" id="KW-0539">Nucleus</keyword>
<protein>
    <submittedName>
        <fullName evidence="9 10">Transcription factor HES-1, putative</fullName>
    </submittedName>
</protein>
<dbReference type="PROSITE" id="PS50888">
    <property type="entry name" value="BHLH"/>
    <property type="match status" value="1"/>
</dbReference>
<feature type="domain" description="Orange" evidence="8">
    <location>
        <begin position="134"/>
        <end position="163"/>
    </location>
</feature>
<evidence type="ECO:0000256" key="3">
    <source>
        <dbReference type="ARBA" id="ARBA00023125"/>
    </source>
</evidence>
<dbReference type="EMBL" id="DS235129">
    <property type="protein sequence ID" value="EEB12302.1"/>
    <property type="molecule type" value="Genomic_DNA"/>
</dbReference>
<reference evidence="10" key="3">
    <citation type="submission" date="2021-02" db="UniProtKB">
        <authorList>
            <consortium name="EnsemblMetazoa"/>
        </authorList>
    </citation>
    <scope>IDENTIFICATION</scope>
    <source>
        <strain evidence="10">USDA</strain>
    </source>
</reference>
<dbReference type="AlphaFoldDB" id="E0VFZ6"/>
<dbReference type="EnsemblMetazoa" id="PHUM170110-RA">
    <property type="protein sequence ID" value="PHUM170110-PA"/>
    <property type="gene ID" value="PHUM170110"/>
</dbReference>
<evidence type="ECO:0000256" key="1">
    <source>
        <dbReference type="ARBA" id="ARBA00004123"/>
    </source>
</evidence>
<dbReference type="GO" id="GO:0005634">
    <property type="term" value="C:nucleus"/>
    <property type="evidence" value="ECO:0007669"/>
    <property type="project" value="UniProtKB-SubCell"/>
</dbReference>
<proteinExistence type="predicted"/>
<dbReference type="GO" id="GO:0006355">
    <property type="term" value="P:regulation of DNA-templated transcription"/>
    <property type="evidence" value="ECO:0007669"/>
    <property type="project" value="InterPro"/>
</dbReference>
<evidence type="ECO:0000256" key="6">
    <source>
        <dbReference type="SAM" id="MobiDB-lite"/>
    </source>
</evidence>
<evidence type="ECO:0000256" key="5">
    <source>
        <dbReference type="ARBA" id="ARBA00023242"/>
    </source>
</evidence>
<sequence length="549" mass="60417">MVAGGGTMASAPPPAIGGNGGCTGVSANTSNLTGSPNVPATPQGTNEGGPTRTRTNENRRSNKPIMEKRRRARINNSLNELKTLILDAMKKDPARHSKLEKADILEMTVKYLEALQRKQVAMAAASDPNVANKFRAGFTECAGEVGRFPGLDGPVKRRLLQHLANCLNSANPMSSPPPTQQQQQQQQPPPPPPQPQPCETTNANTSPLQVHILRNPTQSSDATPVVQQTNSNIILANTSGQGVQLVPTRLPNGDIALILPSSNTFRSPRSSATSSVTPSSSPSPSISSNSSGSSPLPMLVPIPNRSNSNSPPIAIDRLSMNSTTPPRQITIVTTQNPQRIILPQSHHPGKPAPIVTYQYNEENDKLEHVIQQRVILPDSYLKSERIMKDFDDVPAVMGDAAEPSIINGKRDVMDNLNRFNENCERALSDDEHCLYEGNRIIMTHDGRIIENDHGSGGGYVRDKMYGGQERETLLHIPDREYYDGELRSISPKSPVDYHVETVDDDHKYAEYYQDHYDRSYSPEMPKPLALVTRKKCEEYGNDERPWRPW</sequence>
<dbReference type="eggNOG" id="KOG4304">
    <property type="taxonomic scope" value="Eukaryota"/>
</dbReference>
<dbReference type="InterPro" id="IPR050370">
    <property type="entry name" value="HES_HEY"/>
</dbReference>
<dbReference type="SMART" id="SM00353">
    <property type="entry name" value="HLH"/>
    <property type="match status" value="1"/>
</dbReference>
<dbReference type="CDD" id="cd18913">
    <property type="entry name" value="bHLH-O_hairy_like"/>
    <property type="match status" value="1"/>
</dbReference>
<dbReference type="SMART" id="SM00511">
    <property type="entry name" value="ORANGE"/>
    <property type="match status" value="1"/>
</dbReference>
<evidence type="ECO:0000313" key="11">
    <source>
        <dbReference type="Proteomes" id="UP000009046"/>
    </source>
</evidence>
<feature type="compositionally biased region" description="Pro residues" evidence="6">
    <location>
        <begin position="187"/>
        <end position="196"/>
    </location>
</feature>
<keyword evidence="2" id="KW-0805">Transcription regulation</keyword>
<accession>E0VFZ6</accession>
<evidence type="ECO:0000256" key="2">
    <source>
        <dbReference type="ARBA" id="ARBA00023015"/>
    </source>
</evidence>
<dbReference type="SUPFAM" id="SSF158457">
    <property type="entry name" value="Orange domain-like"/>
    <property type="match status" value="1"/>
</dbReference>
<feature type="domain" description="BHLH" evidence="7">
    <location>
        <begin position="58"/>
        <end position="115"/>
    </location>
</feature>
<feature type="compositionally biased region" description="Polar residues" evidence="6">
    <location>
        <begin position="25"/>
        <end position="45"/>
    </location>
</feature>
<dbReference type="Pfam" id="PF07527">
    <property type="entry name" value="Hairy_orange"/>
    <property type="match status" value="1"/>
</dbReference>
<evidence type="ECO:0000256" key="4">
    <source>
        <dbReference type="ARBA" id="ARBA00023163"/>
    </source>
</evidence>
<reference evidence="9" key="1">
    <citation type="submission" date="2007-04" db="EMBL/GenBank/DDBJ databases">
        <title>Annotation of Pediculus humanus corporis strain USDA.</title>
        <authorList>
            <person name="Kirkness E."/>
            <person name="Hannick L."/>
            <person name="Hass B."/>
            <person name="Bruggner R."/>
            <person name="Lawson D."/>
            <person name="Bidwell S."/>
            <person name="Joardar V."/>
            <person name="Caler E."/>
            <person name="Walenz B."/>
            <person name="Inman J."/>
            <person name="Schobel S."/>
            <person name="Galinsky K."/>
            <person name="Amedeo P."/>
            <person name="Strausberg R."/>
        </authorList>
    </citation>
    <scope>NUCLEOTIDE SEQUENCE</scope>
    <source>
        <strain evidence="9">USDA</strain>
    </source>
</reference>
<dbReference type="KEGG" id="phu:Phum_PHUM170110"/>
<dbReference type="InterPro" id="IPR011598">
    <property type="entry name" value="bHLH_dom"/>
</dbReference>
<evidence type="ECO:0000313" key="10">
    <source>
        <dbReference type="EnsemblMetazoa" id="PHUM170110-PA"/>
    </source>
</evidence>
<dbReference type="HOGENOM" id="CLU_496381_0_0_1"/>
<dbReference type="SUPFAM" id="SSF47459">
    <property type="entry name" value="HLH, helix-loop-helix DNA-binding domain"/>
    <property type="match status" value="1"/>
</dbReference>
<gene>
    <name evidence="10" type="primary">8236695</name>
    <name evidence="9" type="ORF">Phum_PHUM170110</name>
</gene>
<dbReference type="CTD" id="8236695"/>
<comment type="subcellular location">
    <subcellularLocation>
        <location evidence="1">Nucleus</location>
    </subcellularLocation>
</comment>
<organism>
    <name type="scientific">Pediculus humanus subsp. corporis</name>
    <name type="common">Body louse</name>
    <dbReference type="NCBI Taxonomy" id="121224"/>
    <lineage>
        <taxon>Eukaryota</taxon>
        <taxon>Metazoa</taxon>
        <taxon>Ecdysozoa</taxon>
        <taxon>Arthropoda</taxon>
        <taxon>Hexapoda</taxon>
        <taxon>Insecta</taxon>
        <taxon>Pterygota</taxon>
        <taxon>Neoptera</taxon>
        <taxon>Paraneoptera</taxon>
        <taxon>Psocodea</taxon>
        <taxon>Troctomorpha</taxon>
        <taxon>Phthiraptera</taxon>
        <taxon>Anoplura</taxon>
        <taxon>Pediculidae</taxon>
        <taxon>Pediculus</taxon>
    </lineage>
</organism>
<dbReference type="GO" id="GO:0046983">
    <property type="term" value="F:protein dimerization activity"/>
    <property type="evidence" value="ECO:0007669"/>
    <property type="project" value="InterPro"/>
</dbReference>
<dbReference type="GO" id="GO:1990837">
    <property type="term" value="F:sequence-specific double-stranded DNA binding"/>
    <property type="evidence" value="ECO:0007669"/>
    <property type="project" value="UniProtKB-ARBA"/>
</dbReference>
<dbReference type="InterPro" id="IPR036638">
    <property type="entry name" value="HLH_DNA-bd_sf"/>
</dbReference>
<dbReference type="RefSeq" id="XP_002425040.1">
    <property type="nucleotide sequence ID" value="XM_002424995.1"/>
</dbReference>
<dbReference type="PANTHER" id="PTHR10985">
    <property type="entry name" value="BASIC HELIX-LOOP-HELIX TRANSCRIPTION FACTOR, HES-RELATED"/>
    <property type="match status" value="1"/>
</dbReference>
<dbReference type="Pfam" id="PF00010">
    <property type="entry name" value="HLH"/>
    <property type="match status" value="1"/>
</dbReference>